<dbReference type="SUPFAM" id="SSF47113">
    <property type="entry name" value="Histone-fold"/>
    <property type="match status" value="1"/>
</dbReference>
<evidence type="ECO:0000313" key="9">
    <source>
        <dbReference type="Proteomes" id="UP001176961"/>
    </source>
</evidence>
<dbReference type="EMBL" id="CATQJL010000305">
    <property type="protein sequence ID" value="CAJ0603835.1"/>
    <property type="molecule type" value="Genomic_DNA"/>
</dbReference>
<evidence type="ECO:0000256" key="4">
    <source>
        <dbReference type="ARBA" id="ARBA00023242"/>
    </source>
</evidence>
<dbReference type="Gene3D" id="1.10.20.10">
    <property type="entry name" value="Histone, subunit A"/>
    <property type="match status" value="1"/>
</dbReference>
<keyword evidence="4" id="KW-0539">Nucleus</keyword>
<dbReference type="CDD" id="cd07978">
    <property type="entry name" value="HFD_TAF13"/>
    <property type="match status" value="1"/>
</dbReference>
<keyword evidence="7" id="KW-0732">Signal</keyword>
<evidence type="ECO:0000256" key="7">
    <source>
        <dbReference type="SAM" id="SignalP"/>
    </source>
</evidence>
<gene>
    <name evidence="8" type="ORF">CYNAS_LOCUS15818</name>
</gene>
<keyword evidence="2" id="KW-0805">Transcription regulation</keyword>
<evidence type="ECO:0000256" key="3">
    <source>
        <dbReference type="ARBA" id="ARBA00023163"/>
    </source>
</evidence>
<dbReference type="PANTHER" id="PTHR11380">
    <property type="entry name" value="TRANSCRIPTION INITIATION FACTOR TFIID/SUPT3-RELATED"/>
    <property type="match status" value="1"/>
</dbReference>
<evidence type="ECO:0000256" key="5">
    <source>
        <dbReference type="ARBA" id="ARBA00038392"/>
    </source>
</evidence>
<dbReference type="FunFam" id="1.10.20.10:FF:000138">
    <property type="entry name" value="TAF (TBP-associated transcription factor) family"/>
    <property type="match status" value="1"/>
</dbReference>
<keyword evidence="9" id="KW-1185">Reference proteome</keyword>
<dbReference type="InterPro" id="IPR003195">
    <property type="entry name" value="TFIID_TAF13"/>
</dbReference>
<dbReference type="GO" id="GO:0006366">
    <property type="term" value="P:transcription by RNA polymerase II"/>
    <property type="evidence" value="ECO:0007669"/>
    <property type="project" value="InterPro"/>
</dbReference>
<feature type="chain" id="PRO_5041318023" description="Transcription initiation factor TFIID subunit 13" evidence="7">
    <location>
        <begin position="19"/>
        <end position="171"/>
    </location>
</feature>
<evidence type="ECO:0000313" key="8">
    <source>
        <dbReference type="EMBL" id="CAJ0603835.1"/>
    </source>
</evidence>
<keyword evidence="3" id="KW-0804">Transcription</keyword>
<dbReference type="InterPro" id="IPR009072">
    <property type="entry name" value="Histone-fold"/>
</dbReference>
<dbReference type="GO" id="GO:0046982">
    <property type="term" value="F:protein heterodimerization activity"/>
    <property type="evidence" value="ECO:0007669"/>
    <property type="project" value="InterPro"/>
</dbReference>
<dbReference type="Pfam" id="PF02269">
    <property type="entry name" value="TFIID-18kDa"/>
    <property type="match status" value="1"/>
</dbReference>
<dbReference type="GO" id="GO:0005669">
    <property type="term" value="C:transcription factor TFIID complex"/>
    <property type="evidence" value="ECO:0007669"/>
    <property type="project" value="TreeGrafter"/>
</dbReference>
<evidence type="ECO:0000256" key="1">
    <source>
        <dbReference type="ARBA" id="ARBA00004123"/>
    </source>
</evidence>
<evidence type="ECO:0000256" key="2">
    <source>
        <dbReference type="ARBA" id="ARBA00023015"/>
    </source>
</evidence>
<organism evidence="8 9">
    <name type="scientific">Cylicocyclus nassatus</name>
    <name type="common">Nematode worm</name>
    <dbReference type="NCBI Taxonomy" id="53992"/>
    <lineage>
        <taxon>Eukaryota</taxon>
        <taxon>Metazoa</taxon>
        <taxon>Ecdysozoa</taxon>
        <taxon>Nematoda</taxon>
        <taxon>Chromadorea</taxon>
        <taxon>Rhabditida</taxon>
        <taxon>Rhabditina</taxon>
        <taxon>Rhabditomorpha</taxon>
        <taxon>Strongyloidea</taxon>
        <taxon>Strongylidae</taxon>
        <taxon>Cylicocyclus</taxon>
    </lineage>
</organism>
<comment type="subcellular location">
    <subcellularLocation>
        <location evidence="1">Nucleus</location>
    </subcellularLocation>
</comment>
<reference evidence="8" key="1">
    <citation type="submission" date="2023-07" db="EMBL/GenBank/DDBJ databases">
        <authorList>
            <consortium name="CYATHOMIX"/>
        </authorList>
    </citation>
    <scope>NUCLEOTIDE SEQUENCE</scope>
    <source>
        <strain evidence="8">N/A</strain>
    </source>
</reference>
<feature type="signal peptide" evidence="7">
    <location>
        <begin position="1"/>
        <end position="18"/>
    </location>
</feature>
<sequence>MSLSIFFVTVMNIHIILSKVFFCRTASPYKIPFNLLFSTENACIDRLSIVMDEDDDLFGSDLDDDDKRDKGSPEDKKFFFRKELRSMLYGFGDDKVPYDKTLETLEGIVLDYIKELCERAMNVGKPDRIALEDIHYLIRRDPKKFARVKDLLSMSEELKKARKQFDDVKQL</sequence>
<evidence type="ECO:0000256" key="6">
    <source>
        <dbReference type="ARBA" id="ARBA00040136"/>
    </source>
</evidence>
<comment type="caution">
    <text evidence="8">The sequence shown here is derived from an EMBL/GenBank/DDBJ whole genome shotgun (WGS) entry which is preliminary data.</text>
</comment>
<accession>A0AA36H4B3</accession>
<name>A0AA36H4B3_CYLNA</name>
<dbReference type="AlphaFoldDB" id="A0AA36H4B3"/>
<dbReference type="PANTHER" id="PTHR11380:SF5">
    <property type="entry name" value="TRANSCRIPTION INITIATION FACTOR TFIID SUBUNIT 13"/>
    <property type="match status" value="1"/>
</dbReference>
<comment type="similarity">
    <text evidence="5">Belongs to the TAF13 family.</text>
</comment>
<dbReference type="Proteomes" id="UP001176961">
    <property type="component" value="Unassembled WGS sequence"/>
</dbReference>
<proteinExistence type="inferred from homology"/>
<protein>
    <recommendedName>
        <fullName evidence="6">Transcription initiation factor TFIID subunit 13</fullName>
    </recommendedName>
</protein>